<dbReference type="SMART" id="SM00280">
    <property type="entry name" value="KAZAL"/>
    <property type="match status" value="1"/>
</dbReference>
<protein>
    <recommendedName>
        <fullName evidence="4">Kazal-like domain-containing protein</fullName>
    </recommendedName>
</protein>
<evidence type="ECO:0000256" key="1">
    <source>
        <dbReference type="ARBA" id="ARBA00022729"/>
    </source>
</evidence>
<evidence type="ECO:0000313" key="6">
    <source>
        <dbReference type="Proteomes" id="UP001162162"/>
    </source>
</evidence>
<dbReference type="GO" id="GO:0050840">
    <property type="term" value="F:extracellular matrix binding"/>
    <property type="evidence" value="ECO:0007669"/>
    <property type="project" value="TreeGrafter"/>
</dbReference>
<comment type="caution">
    <text evidence="5">The sequence shown here is derived from an EMBL/GenBank/DDBJ whole genome shotgun (WGS) entry which is preliminary data.</text>
</comment>
<gene>
    <name evidence="5" type="ORF">NQ318_001062</name>
</gene>
<feature type="domain" description="Kazal-like" evidence="4">
    <location>
        <begin position="6"/>
        <end position="62"/>
    </location>
</feature>
<dbReference type="Gene3D" id="3.30.60.30">
    <property type="match status" value="1"/>
</dbReference>
<dbReference type="CDD" id="cd00104">
    <property type="entry name" value="KAZAL_FS"/>
    <property type="match status" value="1"/>
</dbReference>
<evidence type="ECO:0000256" key="3">
    <source>
        <dbReference type="ARBA" id="ARBA00023180"/>
    </source>
</evidence>
<dbReference type="SUPFAM" id="SSF100895">
    <property type="entry name" value="Kazal-type serine protease inhibitors"/>
    <property type="match status" value="1"/>
</dbReference>
<proteinExistence type="predicted"/>
<dbReference type="Proteomes" id="UP001162162">
    <property type="component" value="Unassembled WGS sequence"/>
</dbReference>
<dbReference type="InterPro" id="IPR002350">
    <property type="entry name" value="Kazal_dom"/>
</dbReference>
<dbReference type="PROSITE" id="PS51465">
    <property type="entry name" value="KAZAL_2"/>
    <property type="match status" value="1"/>
</dbReference>
<evidence type="ECO:0000313" key="5">
    <source>
        <dbReference type="EMBL" id="KAJ8962668.1"/>
    </source>
</evidence>
<keyword evidence="2" id="KW-1015">Disulfide bond</keyword>
<dbReference type="Pfam" id="PF07648">
    <property type="entry name" value="Kazal_2"/>
    <property type="match status" value="1"/>
</dbReference>
<keyword evidence="6" id="KW-1185">Reference proteome</keyword>
<accession>A0AAV8ZG18</accession>
<dbReference type="PANTHER" id="PTHR13866:SF29">
    <property type="entry name" value="FOLLISTATIN"/>
    <property type="match status" value="1"/>
</dbReference>
<dbReference type="InterPro" id="IPR036058">
    <property type="entry name" value="Kazal_dom_sf"/>
</dbReference>
<dbReference type="GO" id="GO:0005615">
    <property type="term" value="C:extracellular space"/>
    <property type="evidence" value="ECO:0007669"/>
    <property type="project" value="TreeGrafter"/>
</dbReference>
<keyword evidence="3" id="KW-0325">Glycoprotein</keyword>
<evidence type="ECO:0000256" key="2">
    <source>
        <dbReference type="ARBA" id="ARBA00023157"/>
    </source>
</evidence>
<name>A0AAV8ZG18_9CUCU</name>
<dbReference type="EMBL" id="JAPWTK010000002">
    <property type="protein sequence ID" value="KAJ8962668.1"/>
    <property type="molecule type" value="Genomic_DNA"/>
</dbReference>
<dbReference type="PANTHER" id="PTHR13866">
    <property type="entry name" value="SPARC OSTEONECTIN"/>
    <property type="match status" value="1"/>
</dbReference>
<keyword evidence="1" id="KW-0732">Signal</keyword>
<dbReference type="GO" id="GO:0005509">
    <property type="term" value="F:calcium ion binding"/>
    <property type="evidence" value="ECO:0007669"/>
    <property type="project" value="TreeGrafter"/>
</dbReference>
<dbReference type="AlphaFoldDB" id="A0AAV8ZG18"/>
<sequence length="69" mass="7427">MPAGPKLNSTLCELLQKVSHSPARRQVCGSDGLTYPSACHLREKACRKGKAIPIAYKGPCQECDKPTSV</sequence>
<organism evidence="5 6">
    <name type="scientific">Aromia moschata</name>
    <dbReference type="NCBI Taxonomy" id="1265417"/>
    <lineage>
        <taxon>Eukaryota</taxon>
        <taxon>Metazoa</taxon>
        <taxon>Ecdysozoa</taxon>
        <taxon>Arthropoda</taxon>
        <taxon>Hexapoda</taxon>
        <taxon>Insecta</taxon>
        <taxon>Pterygota</taxon>
        <taxon>Neoptera</taxon>
        <taxon>Endopterygota</taxon>
        <taxon>Coleoptera</taxon>
        <taxon>Polyphaga</taxon>
        <taxon>Cucujiformia</taxon>
        <taxon>Chrysomeloidea</taxon>
        <taxon>Cerambycidae</taxon>
        <taxon>Cerambycinae</taxon>
        <taxon>Callichromatini</taxon>
        <taxon>Aromia</taxon>
    </lineage>
</organism>
<evidence type="ECO:0000259" key="4">
    <source>
        <dbReference type="PROSITE" id="PS51465"/>
    </source>
</evidence>
<reference evidence="5" key="1">
    <citation type="journal article" date="2023" name="Insect Mol. Biol.">
        <title>Genome sequencing provides insights into the evolution of gene families encoding plant cell wall-degrading enzymes in longhorned beetles.</title>
        <authorList>
            <person name="Shin N.R."/>
            <person name="Okamura Y."/>
            <person name="Kirsch R."/>
            <person name="Pauchet Y."/>
        </authorList>
    </citation>
    <scope>NUCLEOTIDE SEQUENCE</scope>
    <source>
        <strain evidence="5">AMC_N1</strain>
    </source>
</reference>
<dbReference type="GO" id="GO:0005518">
    <property type="term" value="F:collagen binding"/>
    <property type="evidence" value="ECO:0007669"/>
    <property type="project" value="TreeGrafter"/>
</dbReference>